<sequence length="76" mass="8688">MRVLVDGSSRSVRLVGIDTPETKDPRKPVQCFGDQASARAHELLDDQRVWLEFDPTQGREVRYGRLLAYVCSAIRR</sequence>
<dbReference type="InterPro" id="IPR016071">
    <property type="entry name" value="Staphylococal_nuclease_OB-fold"/>
</dbReference>
<dbReference type="EMBL" id="JABMCI010000066">
    <property type="protein sequence ID" value="NUU18287.1"/>
    <property type="molecule type" value="Genomic_DNA"/>
</dbReference>
<dbReference type="RefSeq" id="WP_175348187.1">
    <property type="nucleotide sequence ID" value="NZ_JABMCI010000066.1"/>
</dbReference>
<evidence type="ECO:0000259" key="1">
    <source>
        <dbReference type="Pfam" id="PF00565"/>
    </source>
</evidence>
<reference evidence="2 3" key="1">
    <citation type="submission" date="2020-05" db="EMBL/GenBank/DDBJ databases">
        <title>Genome Sequencing of Type Strains.</title>
        <authorList>
            <person name="Lemaire J.F."/>
            <person name="Inderbitzin P."/>
            <person name="Gregorio O.A."/>
            <person name="Collins S.B."/>
            <person name="Wespe N."/>
            <person name="Knight-Connoni V."/>
        </authorList>
    </citation>
    <scope>NUCLEOTIDE SEQUENCE [LARGE SCALE GENOMIC DNA]</scope>
    <source>
        <strain evidence="2 3">ATCC 25174</strain>
    </source>
</reference>
<accession>A0A7Y6A418</accession>
<evidence type="ECO:0000313" key="3">
    <source>
        <dbReference type="Proteomes" id="UP000565724"/>
    </source>
</evidence>
<protein>
    <recommendedName>
        <fullName evidence="1">TNase-like domain-containing protein</fullName>
    </recommendedName>
</protein>
<gene>
    <name evidence="2" type="ORF">HP550_13605</name>
</gene>
<organism evidence="2 3">
    <name type="scientific">Cellulomonas humilata</name>
    <dbReference type="NCBI Taxonomy" id="144055"/>
    <lineage>
        <taxon>Bacteria</taxon>
        <taxon>Bacillati</taxon>
        <taxon>Actinomycetota</taxon>
        <taxon>Actinomycetes</taxon>
        <taxon>Micrococcales</taxon>
        <taxon>Cellulomonadaceae</taxon>
        <taxon>Cellulomonas</taxon>
    </lineage>
</organism>
<keyword evidence="3" id="KW-1185">Reference proteome</keyword>
<dbReference type="Gene3D" id="2.40.50.90">
    <property type="match status" value="1"/>
</dbReference>
<feature type="domain" description="TNase-like" evidence="1">
    <location>
        <begin position="12"/>
        <end position="72"/>
    </location>
</feature>
<evidence type="ECO:0000313" key="2">
    <source>
        <dbReference type="EMBL" id="NUU18287.1"/>
    </source>
</evidence>
<dbReference type="SUPFAM" id="SSF50199">
    <property type="entry name" value="Staphylococcal nuclease"/>
    <property type="match status" value="1"/>
</dbReference>
<dbReference type="Pfam" id="PF00565">
    <property type="entry name" value="SNase"/>
    <property type="match status" value="1"/>
</dbReference>
<dbReference type="InterPro" id="IPR035437">
    <property type="entry name" value="SNase_OB-fold_sf"/>
</dbReference>
<name>A0A7Y6A418_9CELL</name>
<proteinExistence type="predicted"/>
<dbReference type="AlphaFoldDB" id="A0A7Y6A418"/>
<dbReference type="Proteomes" id="UP000565724">
    <property type="component" value="Unassembled WGS sequence"/>
</dbReference>
<comment type="caution">
    <text evidence="2">The sequence shown here is derived from an EMBL/GenBank/DDBJ whole genome shotgun (WGS) entry which is preliminary data.</text>
</comment>